<feature type="transmembrane region" description="Helical" evidence="6">
    <location>
        <begin position="12"/>
        <end position="31"/>
    </location>
</feature>
<comment type="subcellular location">
    <subcellularLocation>
        <location evidence="1">Cell membrane</location>
        <topology evidence="1">Multi-pass membrane protein</topology>
    </subcellularLocation>
</comment>
<keyword evidence="4 6" id="KW-1133">Transmembrane helix</keyword>
<evidence type="ECO:0000256" key="6">
    <source>
        <dbReference type="SAM" id="Phobius"/>
    </source>
</evidence>
<evidence type="ECO:0000256" key="2">
    <source>
        <dbReference type="ARBA" id="ARBA00022475"/>
    </source>
</evidence>
<feature type="transmembrane region" description="Helical" evidence="6">
    <location>
        <begin position="161"/>
        <end position="179"/>
    </location>
</feature>
<evidence type="ECO:0000256" key="5">
    <source>
        <dbReference type="ARBA" id="ARBA00023136"/>
    </source>
</evidence>
<keyword evidence="3 6" id="KW-0812">Transmembrane</keyword>
<dbReference type="InterPro" id="IPR032694">
    <property type="entry name" value="CopC/D"/>
</dbReference>
<protein>
    <submittedName>
        <fullName evidence="8">Copper resistance protein D</fullName>
    </submittedName>
</protein>
<evidence type="ECO:0000256" key="4">
    <source>
        <dbReference type="ARBA" id="ARBA00022989"/>
    </source>
</evidence>
<dbReference type="Proteomes" id="UP001158049">
    <property type="component" value="Unassembled WGS sequence"/>
</dbReference>
<sequence length="309" mass="32936">MEFTFPQAAATALINISFAWIVGVLASRYWVMKQTASWQSSVVKRLSSAMLAGLIACTAGIFLSLWTESAMMADVRWLDAWPACVQMMTTTHYGHAGVAAVALLVIAMVVHLLLNRPDARMAYVGSIAALVMLVAAARVTIGHAYEHGPFSVAVTVEWLHLVFMALWAGIVFIAAWVVLPRVRDSELVATRERAAYLTSMSNWAAVALAGILATGAYNAYRVLGSPRDLIDVSYGNVLVFKLVLVLLAIALGGFNKFSGLPASLSSGQAAAKAHRGLRIVIAVLRIESIALLLVLMAAAVLTSSAPPGQ</sequence>
<reference evidence="8 9" key="1">
    <citation type="submission" date="2017-05" db="EMBL/GenBank/DDBJ databases">
        <authorList>
            <person name="Varghese N."/>
            <person name="Submissions S."/>
        </authorList>
    </citation>
    <scope>NUCLEOTIDE SEQUENCE [LARGE SCALE GENOMIC DNA]</scope>
    <source>
        <strain evidence="8 9">DSM 26001</strain>
    </source>
</reference>
<proteinExistence type="predicted"/>
<dbReference type="Pfam" id="PF05425">
    <property type="entry name" value="CopD"/>
    <property type="match status" value="1"/>
</dbReference>
<evidence type="ECO:0000256" key="3">
    <source>
        <dbReference type="ARBA" id="ARBA00022692"/>
    </source>
</evidence>
<evidence type="ECO:0000259" key="7">
    <source>
        <dbReference type="Pfam" id="PF05425"/>
    </source>
</evidence>
<gene>
    <name evidence="8" type="ORF">SAMN06295970_14311</name>
</gene>
<feature type="transmembrane region" description="Helical" evidence="6">
    <location>
        <begin position="232"/>
        <end position="255"/>
    </location>
</feature>
<dbReference type="EMBL" id="FXUL01000043">
    <property type="protein sequence ID" value="SMP81338.1"/>
    <property type="molecule type" value="Genomic_DNA"/>
</dbReference>
<comment type="caution">
    <text evidence="8">The sequence shown here is derived from an EMBL/GenBank/DDBJ whole genome shotgun (WGS) entry which is preliminary data.</text>
</comment>
<organism evidence="8 9">
    <name type="scientific">Noviherbaspirillum suwonense</name>
    <dbReference type="NCBI Taxonomy" id="1224511"/>
    <lineage>
        <taxon>Bacteria</taxon>
        <taxon>Pseudomonadati</taxon>
        <taxon>Pseudomonadota</taxon>
        <taxon>Betaproteobacteria</taxon>
        <taxon>Burkholderiales</taxon>
        <taxon>Oxalobacteraceae</taxon>
        <taxon>Noviherbaspirillum</taxon>
    </lineage>
</organism>
<keyword evidence="9" id="KW-1185">Reference proteome</keyword>
<feature type="transmembrane region" description="Helical" evidence="6">
    <location>
        <begin position="121"/>
        <end position="141"/>
    </location>
</feature>
<keyword evidence="2" id="KW-1003">Cell membrane</keyword>
<feature type="transmembrane region" description="Helical" evidence="6">
    <location>
        <begin position="93"/>
        <end position="114"/>
    </location>
</feature>
<dbReference type="RefSeq" id="WP_283445638.1">
    <property type="nucleotide sequence ID" value="NZ_FXUL01000043.1"/>
</dbReference>
<evidence type="ECO:0000256" key="1">
    <source>
        <dbReference type="ARBA" id="ARBA00004651"/>
    </source>
</evidence>
<accession>A0ABY1QWR3</accession>
<keyword evidence="5 6" id="KW-0472">Membrane</keyword>
<evidence type="ECO:0000313" key="8">
    <source>
        <dbReference type="EMBL" id="SMP81338.1"/>
    </source>
</evidence>
<dbReference type="InterPro" id="IPR008457">
    <property type="entry name" value="Cu-R_CopD_dom"/>
</dbReference>
<dbReference type="PANTHER" id="PTHR34820">
    <property type="entry name" value="INNER MEMBRANE PROTEIN YEBZ"/>
    <property type="match status" value="1"/>
</dbReference>
<feature type="transmembrane region" description="Helical" evidence="6">
    <location>
        <begin position="200"/>
        <end position="220"/>
    </location>
</feature>
<dbReference type="PANTHER" id="PTHR34820:SF4">
    <property type="entry name" value="INNER MEMBRANE PROTEIN YEBZ"/>
    <property type="match status" value="1"/>
</dbReference>
<feature type="transmembrane region" description="Helical" evidence="6">
    <location>
        <begin position="51"/>
        <end position="73"/>
    </location>
</feature>
<evidence type="ECO:0000313" key="9">
    <source>
        <dbReference type="Proteomes" id="UP001158049"/>
    </source>
</evidence>
<name>A0ABY1QWR3_9BURK</name>
<feature type="transmembrane region" description="Helical" evidence="6">
    <location>
        <begin position="276"/>
        <end position="301"/>
    </location>
</feature>
<feature type="domain" description="Copper resistance protein D" evidence="7">
    <location>
        <begin position="199"/>
        <end position="301"/>
    </location>
</feature>